<dbReference type="PANTHER" id="PTHR21716">
    <property type="entry name" value="TRANSMEMBRANE PROTEIN"/>
    <property type="match status" value="1"/>
</dbReference>
<evidence type="ECO:0000256" key="9">
    <source>
        <dbReference type="SAM" id="Phobius"/>
    </source>
</evidence>
<evidence type="ECO:0000313" key="10">
    <source>
        <dbReference type="EMBL" id="GEK84716.1"/>
    </source>
</evidence>
<evidence type="ECO:0000256" key="6">
    <source>
        <dbReference type="ARBA" id="ARBA00022989"/>
    </source>
</evidence>
<evidence type="ECO:0000256" key="3">
    <source>
        <dbReference type="ARBA" id="ARBA00022448"/>
    </source>
</evidence>
<keyword evidence="4" id="KW-1003">Cell membrane</keyword>
<dbReference type="Pfam" id="PF01594">
    <property type="entry name" value="AI-2E_transport"/>
    <property type="match status" value="1"/>
</dbReference>
<proteinExistence type="inferred from homology"/>
<dbReference type="EMBL" id="BJUV01000053">
    <property type="protein sequence ID" value="GEK84716.1"/>
    <property type="molecule type" value="Genomic_DNA"/>
</dbReference>
<gene>
    <name evidence="11" type="ORF">FB463_000200</name>
    <name evidence="10" type="ORF">FFA01_30250</name>
</gene>
<keyword evidence="7 9" id="KW-0472">Membrane</keyword>
<dbReference type="RefSeq" id="WP_167627404.1">
    <property type="nucleotide sequence ID" value="NZ_BAAAHR010000005.1"/>
</dbReference>
<evidence type="ECO:0000256" key="2">
    <source>
        <dbReference type="ARBA" id="ARBA00009773"/>
    </source>
</evidence>
<evidence type="ECO:0000256" key="1">
    <source>
        <dbReference type="ARBA" id="ARBA00004651"/>
    </source>
</evidence>
<keyword evidence="6 9" id="KW-1133">Transmembrane helix</keyword>
<dbReference type="InterPro" id="IPR002549">
    <property type="entry name" value="AI-2E-like"/>
</dbReference>
<dbReference type="GO" id="GO:0055085">
    <property type="term" value="P:transmembrane transport"/>
    <property type="evidence" value="ECO:0007669"/>
    <property type="project" value="TreeGrafter"/>
</dbReference>
<feature type="transmembrane region" description="Helical" evidence="9">
    <location>
        <begin position="175"/>
        <end position="208"/>
    </location>
</feature>
<accession>A0A7W3PHL0</accession>
<feature type="transmembrane region" description="Helical" evidence="9">
    <location>
        <begin position="97"/>
        <end position="122"/>
    </location>
</feature>
<evidence type="ECO:0000313" key="13">
    <source>
        <dbReference type="Proteomes" id="UP000522688"/>
    </source>
</evidence>
<dbReference type="Proteomes" id="UP000321154">
    <property type="component" value="Unassembled WGS sequence"/>
</dbReference>
<name>A0A7W3PHL0_9MICO</name>
<feature type="transmembrane region" description="Helical" evidence="9">
    <location>
        <begin position="302"/>
        <end position="320"/>
    </location>
</feature>
<reference evidence="11 13" key="2">
    <citation type="submission" date="2020-07" db="EMBL/GenBank/DDBJ databases">
        <title>Sequencing the genomes of 1000 actinobacteria strains.</title>
        <authorList>
            <person name="Klenk H.-P."/>
        </authorList>
    </citation>
    <scope>NUCLEOTIDE SEQUENCE [LARGE SCALE GENOMIC DNA]</scope>
    <source>
        <strain evidence="11 13">DSM 10309</strain>
    </source>
</reference>
<feature type="transmembrane region" description="Helical" evidence="9">
    <location>
        <begin position="43"/>
        <end position="61"/>
    </location>
</feature>
<evidence type="ECO:0000313" key="11">
    <source>
        <dbReference type="EMBL" id="MBA8811976.1"/>
    </source>
</evidence>
<dbReference type="Proteomes" id="UP000522688">
    <property type="component" value="Unassembled WGS sequence"/>
</dbReference>
<feature type="transmembrane region" description="Helical" evidence="9">
    <location>
        <begin position="340"/>
        <end position="371"/>
    </location>
</feature>
<feature type="transmembrane region" description="Helical" evidence="9">
    <location>
        <begin position="67"/>
        <end position="85"/>
    </location>
</feature>
<comment type="caution">
    <text evidence="11">The sequence shown here is derived from an EMBL/GenBank/DDBJ whole genome shotgun (WGS) entry which is preliminary data.</text>
</comment>
<keyword evidence="3" id="KW-0813">Transport</keyword>
<keyword evidence="12" id="KW-1185">Reference proteome</keyword>
<comment type="similarity">
    <text evidence="2">Belongs to the autoinducer-2 exporter (AI-2E) (TC 2.A.86) family.</text>
</comment>
<keyword evidence="5 9" id="KW-0812">Transmembrane</keyword>
<comment type="subcellular location">
    <subcellularLocation>
        <location evidence="1">Cell membrane</location>
        <topology evidence="1">Multi-pass membrane protein</topology>
    </subcellularLocation>
</comment>
<reference evidence="10 12" key="1">
    <citation type="submission" date="2019-07" db="EMBL/GenBank/DDBJ databases">
        <title>Whole genome shotgun sequence of Frigoribacterium faeni NBRC 103066.</title>
        <authorList>
            <person name="Hosoyama A."/>
            <person name="Uohara A."/>
            <person name="Ohji S."/>
            <person name="Ichikawa N."/>
        </authorList>
    </citation>
    <scope>NUCLEOTIDE SEQUENCE [LARGE SCALE GENOMIC DNA]</scope>
    <source>
        <strain evidence="10 12">NBRC 103066</strain>
    </source>
</reference>
<evidence type="ECO:0000256" key="4">
    <source>
        <dbReference type="ARBA" id="ARBA00022475"/>
    </source>
</evidence>
<organism evidence="11 13">
    <name type="scientific">Frigoribacterium faeni</name>
    <dbReference type="NCBI Taxonomy" id="145483"/>
    <lineage>
        <taxon>Bacteria</taxon>
        <taxon>Bacillati</taxon>
        <taxon>Actinomycetota</taxon>
        <taxon>Actinomycetes</taxon>
        <taxon>Micrococcales</taxon>
        <taxon>Microbacteriaceae</taxon>
        <taxon>Frigoribacterium</taxon>
    </lineage>
</organism>
<evidence type="ECO:0000256" key="7">
    <source>
        <dbReference type="ARBA" id="ARBA00023136"/>
    </source>
</evidence>
<feature type="region of interest" description="Disordered" evidence="8">
    <location>
        <begin position="1"/>
        <end position="34"/>
    </location>
</feature>
<dbReference type="EMBL" id="JACGWW010000001">
    <property type="protein sequence ID" value="MBA8811976.1"/>
    <property type="molecule type" value="Genomic_DNA"/>
</dbReference>
<evidence type="ECO:0000256" key="5">
    <source>
        <dbReference type="ARBA" id="ARBA00022692"/>
    </source>
</evidence>
<protein>
    <submittedName>
        <fullName evidence="10">AI-2E family transporter</fullName>
    </submittedName>
    <submittedName>
        <fullName evidence="11">Putative PurR-regulated permease PerM</fullName>
    </submittedName>
</protein>
<feature type="transmembrane region" description="Helical" evidence="9">
    <location>
        <begin position="271"/>
        <end position="295"/>
    </location>
</feature>
<dbReference type="AlphaFoldDB" id="A0A7W3PHL0"/>
<dbReference type="PANTHER" id="PTHR21716:SF53">
    <property type="entry name" value="PERMEASE PERM-RELATED"/>
    <property type="match status" value="1"/>
</dbReference>
<sequence>MALSSRARLVRRSADPTGTDAPASARKGDPAPSPMQRPGAFRFGLIATLGGGLGVGIIFGLMALSTILVYIGLAFFLALAFEPVVRRLVTFGAPRWVGVVVAVVLVIGAVVGIVAAVVPALVEQIGHVIRTAPAALQELSRQPWMQQTVETLGLDVDVDDAVGAVTSYLLDPDQLLALGGGLLAVGAGITNAITAVIVVAILTLYFAITLPQMLRSLSRAVPRSHRENVMDISDEIFLSVGRYVAGQVALAVINAVFVFIVLTIAGGPVPVLFATLAFLGALIPVVGTVVAYVIIIAATITVSPLTAVVVGVILLVYAQVEAYVLTPRVMSKAVAVPGALVIVAAFGGGALGGVLGALVAIPIATAGVLVFERVVVPRQQRV</sequence>
<evidence type="ECO:0000313" key="12">
    <source>
        <dbReference type="Proteomes" id="UP000321154"/>
    </source>
</evidence>
<evidence type="ECO:0000256" key="8">
    <source>
        <dbReference type="SAM" id="MobiDB-lite"/>
    </source>
</evidence>
<dbReference type="GO" id="GO:0005886">
    <property type="term" value="C:plasma membrane"/>
    <property type="evidence" value="ECO:0007669"/>
    <property type="project" value="UniProtKB-SubCell"/>
</dbReference>
<feature type="transmembrane region" description="Helical" evidence="9">
    <location>
        <begin position="243"/>
        <end position="265"/>
    </location>
</feature>